<evidence type="ECO:0000313" key="3">
    <source>
        <dbReference type="EMBL" id="QTI23407.1"/>
    </source>
</evidence>
<dbReference type="RefSeq" id="WP_040214371.1">
    <property type="nucleotide sequence ID" value="NZ_CABVOR010000051.1"/>
</dbReference>
<organism evidence="3">
    <name type="scientific">Escherichia coli</name>
    <dbReference type="NCBI Taxonomy" id="562"/>
    <lineage>
        <taxon>Bacteria</taxon>
        <taxon>Pseudomonadati</taxon>
        <taxon>Pseudomonadota</taxon>
        <taxon>Gammaproteobacteria</taxon>
        <taxon>Enterobacterales</taxon>
        <taxon>Enterobacteriaceae</taxon>
        <taxon>Escherichia</taxon>
    </lineage>
</organism>
<feature type="coiled-coil region" evidence="1">
    <location>
        <begin position="569"/>
        <end position="614"/>
    </location>
</feature>
<gene>
    <name evidence="3" type="ORF">JJB12_24630</name>
</gene>
<name>A0A8A6FTP4_ECOLX</name>
<accession>A0A8A6FTP4</accession>
<dbReference type="EMBL" id="CP067279">
    <property type="protein sequence ID" value="QTI23407.1"/>
    <property type="molecule type" value="Genomic_DNA"/>
</dbReference>
<reference evidence="3" key="1">
    <citation type="submission" date="2021-01" db="EMBL/GenBank/DDBJ databases">
        <title>Characterization of fosA carrying plasmids from multidrug resistant Enterobacteriaceae food and environmental isolates.</title>
        <authorList>
            <person name="Biggel M."/>
        </authorList>
    </citation>
    <scope>NUCLEOTIDE SEQUENCE</scope>
    <source>
        <strain evidence="3">ABW_S22</strain>
        <plasmid evidence="3">unnamed</plasmid>
    </source>
</reference>
<proteinExistence type="predicted"/>
<evidence type="ECO:0000256" key="2">
    <source>
        <dbReference type="SAM" id="MobiDB-lite"/>
    </source>
</evidence>
<feature type="coiled-coil region" evidence="1">
    <location>
        <begin position="324"/>
        <end position="483"/>
    </location>
</feature>
<geneLocation type="plasmid" evidence="3">
    <name>unnamed</name>
</geneLocation>
<dbReference type="AlphaFoldDB" id="A0A8A6FTP4"/>
<protein>
    <submittedName>
        <fullName evidence="3">Uncharacterized protein</fullName>
    </submittedName>
</protein>
<feature type="region of interest" description="Disordered" evidence="2">
    <location>
        <begin position="615"/>
        <end position="637"/>
    </location>
</feature>
<keyword evidence="1" id="KW-0175">Coiled coil</keyword>
<keyword evidence="3" id="KW-0614">Plasmid</keyword>
<sequence>MAKVNAKGLKTYNHQGFLTSNSGANSSDSPLYPTQEDAYYIDAWSGIEITDPNPAKLVKDIEEGVYDKVHFPTKRFLNDLKVKDLAGGLKKFNKLHELDEQPEGEHFVFYLDGVPKHLQSKTREIIIREISHPDFIFRKEQNSGRKPQIIVNKGLQSVLAWGIHRNQTDHLGNVIPDHFHLFRSAHCITDKNYGVSTNDKGEFIPFINAANPNKRIVNAALLLKDNKVRTIVENQINMALAAAGIEATVTLGSLQEEIGATDEIKSEKLKKEAEENNKPLADVAQEHINDESLDDEEISDSLMQHGNLSEQSIEKLESIINKTAFDSNEQVRRKQAQIKELMAELVEREQELQAINKGILYEAKYIHAKNLLNETSRKLESVNKELEESNKLNDEFNEKIIENTNTISNLNDELARERKYNEEQELQLNQLETELETERNINAKNSALITTLTDKNTVLTANLEVEQEKTAELTAENAELKEKHKVEIATLRSEFAQKLVKYRKNFVARVRNKVATAVEHAIQAFKDNQLPSLLKDATTKAVSEYKLKELPGKLKKVREEEATKSAKEIKALTNDVNTLTADKDTLQKDFDELFNASKEKATEMNNEIARLKEILKSNGINPDGDNSPKKPKNDNKI</sequence>
<evidence type="ECO:0000256" key="1">
    <source>
        <dbReference type="SAM" id="Coils"/>
    </source>
</evidence>
<feature type="compositionally biased region" description="Basic and acidic residues" evidence="2">
    <location>
        <begin position="626"/>
        <end position="637"/>
    </location>
</feature>